<dbReference type="STRING" id="1513793.SAMN06296036_11217"/>
<keyword evidence="2" id="KW-0560">Oxidoreductase</keyword>
<dbReference type="PANTHER" id="PTHR11606:SF39">
    <property type="entry name" value="GLUTAMATE_PHENYLALANINE_LEUCINE_VALINE_L-TRYPTOPHAN DEHYDROGENASE C-TERMINAL DOMAIN-CONTAINING PROTEIN"/>
    <property type="match status" value="1"/>
</dbReference>
<dbReference type="Gene3D" id="3.40.50.720">
    <property type="entry name" value="NAD(P)-binding Rossmann-like Domain"/>
    <property type="match status" value="1"/>
</dbReference>
<dbReference type="RefSeq" id="WP_132320318.1">
    <property type="nucleotide sequence ID" value="NZ_FWZT01000012.1"/>
</dbReference>
<dbReference type="OrthoDB" id="19378at2"/>
<dbReference type="Proteomes" id="UP000192907">
    <property type="component" value="Unassembled WGS sequence"/>
</dbReference>
<dbReference type="SUPFAM" id="SSF51735">
    <property type="entry name" value="NAD(P)-binding Rossmann-fold domains"/>
    <property type="match status" value="1"/>
</dbReference>
<dbReference type="SMART" id="SM00839">
    <property type="entry name" value="ELFV_dehydrog"/>
    <property type="match status" value="1"/>
</dbReference>
<dbReference type="AlphaFoldDB" id="A0A1Y6C8C4"/>
<dbReference type="Pfam" id="PF00208">
    <property type="entry name" value="ELFV_dehydrog"/>
    <property type="match status" value="1"/>
</dbReference>
<dbReference type="GO" id="GO:0006538">
    <property type="term" value="P:L-glutamate catabolic process"/>
    <property type="evidence" value="ECO:0007669"/>
    <property type="project" value="TreeGrafter"/>
</dbReference>
<dbReference type="InterPro" id="IPR006096">
    <property type="entry name" value="Glu/Leu/Phe/Val/Trp_DH_C"/>
</dbReference>
<protein>
    <submittedName>
        <fullName evidence="4">Glutamate dehydrogenase (NAD)</fullName>
    </submittedName>
</protein>
<dbReference type="EMBL" id="FWZT01000012">
    <property type="protein sequence ID" value="SMF39578.1"/>
    <property type="molecule type" value="Genomic_DNA"/>
</dbReference>
<dbReference type="GO" id="GO:0004352">
    <property type="term" value="F:glutamate dehydrogenase (NAD+) activity"/>
    <property type="evidence" value="ECO:0007669"/>
    <property type="project" value="TreeGrafter"/>
</dbReference>
<gene>
    <name evidence="4" type="ORF">SAMN06296036_11217</name>
</gene>
<proteinExistence type="inferred from homology"/>
<name>A0A1Y6C8C4_9BACT</name>
<evidence type="ECO:0000256" key="2">
    <source>
        <dbReference type="ARBA" id="ARBA00023002"/>
    </source>
</evidence>
<dbReference type="SUPFAM" id="SSF53223">
    <property type="entry name" value="Aminoacid dehydrogenase-like, N-terminal domain"/>
    <property type="match status" value="1"/>
</dbReference>
<sequence>MGDQKKFRIRAEQEEEMGIELNDAPEPAPSYAREISGQQLESYIDDIADTVRVGLDQSISILTPWFFNNMPKIYYQTTPRQEKVRHLSAIITGHVFETKQTVELWDRDKSKVTYIGPGGDRKILSDMAKRISNNNLKMGAVYFSRDNLLFLSTFFCTDHKGLDQDNKRILEKVSAAKELMLQEYPDCGSEIETYVKNLDNDFVMYATAARLSITFRMVKHMLDHQGAHTFIDTFENSPNARLTLGLKNVNPAQMMEPILTLIHRYDFNVGRAFVAKFEEGYDESITVMHFIMSHGSSQKVSSRFVPMIRLNKALRTMGWVDYDEFADFTAMPYDFSINATNLIRSFATYAHLFLSKRNPYAYSLYKIRNTFAQNHELLDMLVKFFRAKFDPSLPEGEWERTAEERVAEIKKEIDGLFEDIDRHIFKKCLKFIKYCLKTNYFLPTKTGLAFRLDPAILDTRYYPHAPYGIFFILGKDFRFFQVRWKDIARGGMRVVMPRSAADYDMALAGLFDEVYGLSHAQQMKNKDIPEGGSKAVLVLKPDGHRDQAVKGSVNALLDLLVEEDESHENLDKLVSYYDKTEIIYLGPDENMTNELINWIPAQAKRRGYKYAPAFMSSKPGEGINHKEYGVTSEGVNVFVENTLQFLGIDPRKDSFKVKMTGGPDGDVAGNELMILHREYKENARVVSISDGFGAAYDPEGLDWAELLRLVKESKSIVEFDKGKLSKSDDAFVIAADSNENIKTRNEIYRRVYADIFIPAGGRPYSVNGKNWSQFFTESGESTVRAIVEGANIFFTDDAREKLQENGVFIIKDSSANKTGVICSSYEIIASLVISAQEFLAIKEDYVQQVIDVLRQRADAEAKLLFRVYAEEDRSKTLVELSLQISKEINRITDVLLENLTKDIKGVLQDPLYQAIVIDHCPPILVEKYRDRILERLPDTHQIAIIASSIASYVVYNEGLTWLKSIPSQYWFEALKIYIEKDRLTHQLLENVKGSSLAEKGQIEAILSMSAARNLTVMELQSRSILK</sequence>
<comment type="similarity">
    <text evidence="1">Belongs to the Glu/Leu/Phe/Val dehydrogenases family.</text>
</comment>
<reference evidence="5" key="1">
    <citation type="submission" date="2017-04" db="EMBL/GenBank/DDBJ databases">
        <authorList>
            <person name="Varghese N."/>
            <person name="Submissions S."/>
        </authorList>
    </citation>
    <scope>NUCLEOTIDE SEQUENCE [LARGE SCALE GENOMIC DNA]</scope>
    <source>
        <strain evidence="5">RKEM611</strain>
    </source>
</reference>
<dbReference type="InterPro" id="IPR046346">
    <property type="entry name" value="Aminoacid_DH-like_N_sf"/>
</dbReference>
<organism evidence="4 5">
    <name type="scientific">Pseudobacteriovorax antillogorgiicola</name>
    <dbReference type="NCBI Taxonomy" id="1513793"/>
    <lineage>
        <taxon>Bacteria</taxon>
        <taxon>Pseudomonadati</taxon>
        <taxon>Bdellovibrionota</taxon>
        <taxon>Oligoflexia</taxon>
        <taxon>Oligoflexales</taxon>
        <taxon>Pseudobacteriovoracaceae</taxon>
        <taxon>Pseudobacteriovorax</taxon>
    </lineage>
</organism>
<evidence type="ECO:0000256" key="1">
    <source>
        <dbReference type="ARBA" id="ARBA00006382"/>
    </source>
</evidence>
<dbReference type="PANTHER" id="PTHR11606">
    <property type="entry name" value="GLUTAMATE DEHYDROGENASE"/>
    <property type="match status" value="1"/>
</dbReference>
<keyword evidence="5" id="KW-1185">Reference proteome</keyword>
<dbReference type="InterPro" id="IPR036291">
    <property type="entry name" value="NAD(P)-bd_dom_sf"/>
</dbReference>
<evidence type="ECO:0000313" key="5">
    <source>
        <dbReference type="Proteomes" id="UP000192907"/>
    </source>
</evidence>
<evidence type="ECO:0000259" key="3">
    <source>
        <dbReference type="SMART" id="SM00839"/>
    </source>
</evidence>
<feature type="domain" description="Glutamate/phenylalanine/leucine/valine/L-tryptophan dehydrogenase C-terminal" evidence="3">
    <location>
        <begin position="622"/>
        <end position="875"/>
    </location>
</feature>
<accession>A0A1Y6C8C4</accession>
<evidence type="ECO:0000313" key="4">
    <source>
        <dbReference type="EMBL" id="SMF39578.1"/>
    </source>
</evidence>